<reference evidence="2 3" key="1">
    <citation type="submission" date="2016-02" db="EMBL/GenBank/DDBJ databases">
        <authorList>
            <person name="Wen L."/>
            <person name="He K."/>
            <person name="Yang H."/>
        </authorList>
    </citation>
    <scope>NUCLEOTIDE SEQUENCE [LARGE SCALE GENOMIC DNA]</scope>
    <source>
        <strain evidence="2 3">CMW7778B</strain>
    </source>
</reference>
<evidence type="ECO:0000256" key="1">
    <source>
        <dbReference type="SAM" id="Phobius"/>
    </source>
</evidence>
<evidence type="ECO:0000313" key="2">
    <source>
        <dbReference type="EMBL" id="KXI16585.1"/>
    </source>
</evidence>
<proteinExistence type="predicted"/>
<evidence type="ECO:0000313" key="3">
    <source>
        <dbReference type="Proteomes" id="UP000070505"/>
    </source>
</evidence>
<comment type="caution">
    <text evidence="2">The sequence shown here is derived from an EMBL/GenBank/DDBJ whole genome shotgun (WGS) entry which is preliminary data.</text>
</comment>
<feature type="transmembrane region" description="Helical" evidence="1">
    <location>
        <begin position="44"/>
        <end position="64"/>
    </location>
</feature>
<keyword evidence="1" id="KW-0812">Transmembrane</keyword>
<dbReference type="Proteomes" id="UP000070505">
    <property type="component" value="Unassembled WGS sequence"/>
</dbReference>
<sequence length="70" mass="7939">MSAVWLYGEDINTLGSSAQDVNVKRCTNFAPSCLCSEMWFKNNFYIAVLSKIVFIDLIIVYFNIFKDGSS</sequence>
<gene>
    <name evidence="2" type="ORF">HMPREF3230_01012</name>
</gene>
<dbReference type="PATRIC" id="fig|2702.101.peg.999"/>
<organism evidence="2 3">
    <name type="scientific">Gardnerella vaginalis</name>
    <dbReference type="NCBI Taxonomy" id="2702"/>
    <lineage>
        <taxon>Bacteria</taxon>
        <taxon>Bacillati</taxon>
        <taxon>Actinomycetota</taxon>
        <taxon>Actinomycetes</taxon>
        <taxon>Bifidobacteriales</taxon>
        <taxon>Bifidobacteriaceae</taxon>
        <taxon>Gardnerella</taxon>
    </lineage>
</organism>
<dbReference type="AlphaFoldDB" id="A0A135Z4K2"/>
<protein>
    <submittedName>
        <fullName evidence="2">Uncharacterized protein</fullName>
    </submittedName>
</protein>
<accession>A0A135Z4K2</accession>
<name>A0A135Z4K2_GARVA</name>
<keyword evidence="1" id="KW-1133">Transmembrane helix</keyword>
<dbReference type="EMBL" id="LSRC01000043">
    <property type="protein sequence ID" value="KXI16585.1"/>
    <property type="molecule type" value="Genomic_DNA"/>
</dbReference>
<keyword evidence="1" id="KW-0472">Membrane</keyword>